<keyword evidence="2" id="KW-0238">DNA-binding</keyword>
<reference evidence="6 7" key="1">
    <citation type="submission" date="2020-07" db="EMBL/GenBank/DDBJ databases">
        <title>Genomic Encyclopedia of Type Strains, Phase IV (KMG-V): Genome sequencing to study the core and pangenomes of soil and plant-associated prokaryotes.</title>
        <authorList>
            <person name="Whitman W."/>
        </authorList>
    </citation>
    <scope>NUCLEOTIDE SEQUENCE [LARGE SCALE GENOMIC DNA]</scope>
    <source>
        <strain evidence="6 7">RH2WT43</strain>
    </source>
</reference>
<name>A0A839F819_9GAMM</name>
<evidence type="ECO:0000313" key="7">
    <source>
        <dbReference type="Proteomes" id="UP000550401"/>
    </source>
</evidence>
<proteinExistence type="predicted"/>
<dbReference type="SUPFAM" id="SSF52172">
    <property type="entry name" value="CheY-like"/>
    <property type="match status" value="1"/>
</dbReference>
<feature type="modified residue" description="4-aspartylphosphate" evidence="3">
    <location>
        <position position="61"/>
    </location>
</feature>
<dbReference type="SMART" id="SM00448">
    <property type="entry name" value="REC"/>
    <property type="match status" value="1"/>
</dbReference>
<dbReference type="AlphaFoldDB" id="A0A839F819"/>
<feature type="domain" description="HTH LytTR-type" evidence="5">
    <location>
        <begin position="138"/>
        <end position="237"/>
    </location>
</feature>
<dbReference type="InterPro" id="IPR007492">
    <property type="entry name" value="LytTR_DNA-bd_dom"/>
</dbReference>
<dbReference type="Gene3D" id="3.40.50.2300">
    <property type="match status" value="1"/>
</dbReference>
<sequence>MIDPVVTRFRVASVDDEPRAHEALRALLADVGDIDLVATYTSAHAAAAGLAACPCDLLFLDVAMPRMDGLALLRTLADPPVTVLLTAHVDHAMAAFDLGVRDYLLKPVSAERLQRCLERIRPLLLAARDGAGRAPARLSIKCGTAHRLIDPARTTHIDADGNFTVVHAGGEAIFASEPMKDLERRLAPFGFVRVHKSHLVNTRAIRATRAYDLVLDDGSTVPTGRAYRAALDQRIGR</sequence>
<dbReference type="PROSITE" id="PS50110">
    <property type="entry name" value="RESPONSE_REGULATORY"/>
    <property type="match status" value="1"/>
</dbReference>
<dbReference type="InterPro" id="IPR039420">
    <property type="entry name" value="WalR-like"/>
</dbReference>
<evidence type="ECO:0000259" key="4">
    <source>
        <dbReference type="PROSITE" id="PS50110"/>
    </source>
</evidence>
<dbReference type="EMBL" id="JACGXL010000003">
    <property type="protein sequence ID" value="MBA8888301.1"/>
    <property type="molecule type" value="Genomic_DNA"/>
</dbReference>
<feature type="domain" description="Response regulatory" evidence="4">
    <location>
        <begin position="10"/>
        <end position="121"/>
    </location>
</feature>
<dbReference type="GO" id="GO:0006355">
    <property type="term" value="P:regulation of DNA-templated transcription"/>
    <property type="evidence" value="ECO:0007669"/>
    <property type="project" value="TreeGrafter"/>
</dbReference>
<dbReference type="PANTHER" id="PTHR48111">
    <property type="entry name" value="REGULATOR OF RPOS"/>
    <property type="match status" value="1"/>
</dbReference>
<keyword evidence="7" id="KW-1185">Reference proteome</keyword>
<evidence type="ECO:0000256" key="2">
    <source>
        <dbReference type="ARBA" id="ARBA00023125"/>
    </source>
</evidence>
<dbReference type="InterPro" id="IPR011006">
    <property type="entry name" value="CheY-like_superfamily"/>
</dbReference>
<dbReference type="GO" id="GO:0000156">
    <property type="term" value="F:phosphorelay response regulator activity"/>
    <property type="evidence" value="ECO:0007669"/>
    <property type="project" value="TreeGrafter"/>
</dbReference>
<dbReference type="GO" id="GO:0000976">
    <property type="term" value="F:transcription cis-regulatory region binding"/>
    <property type="evidence" value="ECO:0007669"/>
    <property type="project" value="TreeGrafter"/>
</dbReference>
<dbReference type="PANTHER" id="PTHR48111:SF69">
    <property type="entry name" value="RESPONSE REGULATOR RECEIVER"/>
    <property type="match status" value="1"/>
</dbReference>
<dbReference type="Gene3D" id="2.40.50.1020">
    <property type="entry name" value="LytTr DNA-binding domain"/>
    <property type="match status" value="1"/>
</dbReference>
<dbReference type="RefSeq" id="WP_182531349.1">
    <property type="nucleotide sequence ID" value="NZ_JACGXL010000003.1"/>
</dbReference>
<evidence type="ECO:0000256" key="3">
    <source>
        <dbReference type="PROSITE-ProRule" id="PRU00169"/>
    </source>
</evidence>
<dbReference type="GO" id="GO:0032993">
    <property type="term" value="C:protein-DNA complex"/>
    <property type="evidence" value="ECO:0007669"/>
    <property type="project" value="TreeGrafter"/>
</dbReference>
<dbReference type="Pfam" id="PF04397">
    <property type="entry name" value="LytTR"/>
    <property type="match status" value="1"/>
</dbReference>
<dbReference type="InterPro" id="IPR001789">
    <property type="entry name" value="Sig_transdc_resp-reg_receiver"/>
</dbReference>
<gene>
    <name evidence="6" type="ORF">FHW12_002525</name>
</gene>
<organism evidence="6 7">
    <name type="scientific">Dokdonella fugitiva</name>
    <dbReference type="NCBI Taxonomy" id="328517"/>
    <lineage>
        <taxon>Bacteria</taxon>
        <taxon>Pseudomonadati</taxon>
        <taxon>Pseudomonadota</taxon>
        <taxon>Gammaproteobacteria</taxon>
        <taxon>Lysobacterales</taxon>
        <taxon>Rhodanobacteraceae</taxon>
        <taxon>Dokdonella</taxon>
    </lineage>
</organism>
<evidence type="ECO:0000259" key="5">
    <source>
        <dbReference type="PROSITE" id="PS50930"/>
    </source>
</evidence>
<dbReference type="Pfam" id="PF00072">
    <property type="entry name" value="Response_reg"/>
    <property type="match status" value="1"/>
</dbReference>
<dbReference type="GO" id="GO:0005829">
    <property type="term" value="C:cytosol"/>
    <property type="evidence" value="ECO:0007669"/>
    <property type="project" value="TreeGrafter"/>
</dbReference>
<evidence type="ECO:0000256" key="1">
    <source>
        <dbReference type="ARBA" id="ARBA00023012"/>
    </source>
</evidence>
<dbReference type="PROSITE" id="PS50930">
    <property type="entry name" value="HTH_LYTTR"/>
    <property type="match status" value="1"/>
</dbReference>
<dbReference type="SMART" id="SM00850">
    <property type="entry name" value="LytTR"/>
    <property type="match status" value="1"/>
</dbReference>
<accession>A0A839F819</accession>
<keyword evidence="1" id="KW-0902">Two-component regulatory system</keyword>
<comment type="caution">
    <text evidence="6">The sequence shown here is derived from an EMBL/GenBank/DDBJ whole genome shotgun (WGS) entry which is preliminary data.</text>
</comment>
<keyword evidence="3" id="KW-0597">Phosphoprotein</keyword>
<evidence type="ECO:0000313" key="6">
    <source>
        <dbReference type="EMBL" id="MBA8888301.1"/>
    </source>
</evidence>
<dbReference type="Proteomes" id="UP000550401">
    <property type="component" value="Unassembled WGS sequence"/>
</dbReference>
<protein>
    <submittedName>
        <fullName evidence="6">Two-component system LytT family response regulator</fullName>
    </submittedName>
</protein>